<organism evidence="3 4">
    <name type="scientific">Recurvomyces mirabilis</name>
    <dbReference type="NCBI Taxonomy" id="574656"/>
    <lineage>
        <taxon>Eukaryota</taxon>
        <taxon>Fungi</taxon>
        <taxon>Dikarya</taxon>
        <taxon>Ascomycota</taxon>
        <taxon>Pezizomycotina</taxon>
        <taxon>Dothideomycetes</taxon>
        <taxon>Dothideomycetidae</taxon>
        <taxon>Mycosphaerellales</taxon>
        <taxon>Teratosphaeriaceae</taxon>
        <taxon>Recurvomyces</taxon>
    </lineage>
</organism>
<protein>
    <submittedName>
        <fullName evidence="3">Uncharacterized protein</fullName>
    </submittedName>
</protein>
<comment type="caution">
    <text evidence="3">The sequence shown here is derived from an EMBL/GenBank/DDBJ whole genome shotgun (WGS) entry which is preliminary data.</text>
</comment>
<dbReference type="AlphaFoldDB" id="A0AAE0WLF6"/>
<name>A0AAE0WLF6_9PEZI</name>
<evidence type="ECO:0000313" key="4">
    <source>
        <dbReference type="Proteomes" id="UP001274830"/>
    </source>
</evidence>
<keyword evidence="2" id="KW-0812">Transmembrane</keyword>
<reference evidence="3" key="1">
    <citation type="submission" date="2023-07" db="EMBL/GenBank/DDBJ databases">
        <title>Black Yeasts Isolated from many extreme environments.</title>
        <authorList>
            <person name="Coleine C."/>
            <person name="Stajich J.E."/>
            <person name="Selbmann L."/>
        </authorList>
    </citation>
    <scope>NUCLEOTIDE SEQUENCE</scope>
    <source>
        <strain evidence="3">CCFEE 5485</strain>
    </source>
</reference>
<accession>A0AAE0WLF6</accession>
<feature type="region of interest" description="Disordered" evidence="1">
    <location>
        <begin position="278"/>
        <end position="316"/>
    </location>
</feature>
<keyword evidence="2" id="KW-1133">Transmembrane helix</keyword>
<evidence type="ECO:0000313" key="3">
    <source>
        <dbReference type="EMBL" id="KAK3673871.1"/>
    </source>
</evidence>
<dbReference type="Proteomes" id="UP001274830">
    <property type="component" value="Unassembled WGS sequence"/>
</dbReference>
<gene>
    <name evidence="3" type="ORF">LTR78_006426</name>
</gene>
<evidence type="ECO:0000256" key="2">
    <source>
        <dbReference type="SAM" id="Phobius"/>
    </source>
</evidence>
<keyword evidence="2" id="KW-0472">Membrane</keyword>
<feature type="compositionally biased region" description="Pro residues" evidence="1">
    <location>
        <begin position="290"/>
        <end position="304"/>
    </location>
</feature>
<dbReference type="EMBL" id="JAUTXT010000023">
    <property type="protein sequence ID" value="KAK3673871.1"/>
    <property type="molecule type" value="Genomic_DNA"/>
</dbReference>
<sequence>MVGLSYKVYLIKDTPHANSIAMNLSVIFNLAASMGNLHEIRVTLSYGAFGLTERHPLAGISDFQSTQRYFPLKRATDPSQYSLGRTFLQEAYVTADYSDDARNLTIAPAQFPTNTATMNITTVYPAPKHRGDTGLSAGAIAGISIDAVAILALLAGLGFWFWRKKDRKAKKLQNRSTGILSTRTASMDNTTIVSDLDPAERERFEFYSKPFYSPPVDHNEGQDYFKAELDARATAISPGGNQKYEPYGGSVRRPSHIRNMSDISQGSGMLPVGNGRFSNIMGEPSASFDPPSPPMHPSGSPSPPHSRHHSASNTQEIYEMAVGGAWASSVPCK</sequence>
<keyword evidence="4" id="KW-1185">Reference proteome</keyword>
<proteinExistence type="predicted"/>
<evidence type="ECO:0000256" key="1">
    <source>
        <dbReference type="SAM" id="MobiDB-lite"/>
    </source>
</evidence>
<feature type="transmembrane region" description="Helical" evidence="2">
    <location>
        <begin position="137"/>
        <end position="162"/>
    </location>
</feature>